<dbReference type="Proteomes" id="UP000178450">
    <property type="component" value="Unassembled WGS sequence"/>
</dbReference>
<reference evidence="1 2" key="1">
    <citation type="journal article" date="2016" name="Nat. Commun.">
        <title>Thousands of microbial genomes shed light on interconnected biogeochemical processes in an aquifer system.</title>
        <authorList>
            <person name="Anantharaman K."/>
            <person name="Brown C.T."/>
            <person name="Hug L.A."/>
            <person name="Sharon I."/>
            <person name="Castelle C.J."/>
            <person name="Probst A.J."/>
            <person name="Thomas B.C."/>
            <person name="Singh A."/>
            <person name="Wilkins M.J."/>
            <person name="Karaoz U."/>
            <person name="Brodie E.L."/>
            <person name="Williams K.H."/>
            <person name="Hubbard S.S."/>
            <person name="Banfield J.F."/>
        </authorList>
    </citation>
    <scope>NUCLEOTIDE SEQUENCE [LARGE SCALE GENOMIC DNA]</scope>
</reference>
<evidence type="ECO:0000313" key="2">
    <source>
        <dbReference type="Proteomes" id="UP000178450"/>
    </source>
</evidence>
<dbReference type="AlphaFoldDB" id="A0A1F7KFC8"/>
<name>A0A1F7KFC8_9BACT</name>
<comment type="caution">
    <text evidence="1">The sequence shown here is derived from an EMBL/GenBank/DDBJ whole genome shotgun (WGS) entry which is preliminary data.</text>
</comment>
<protein>
    <submittedName>
        <fullName evidence="1">Uncharacterized protein</fullName>
    </submittedName>
</protein>
<gene>
    <name evidence="1" type="ORF">A2209_00940</name>
</gene>
<dbReference type="EMBL" id="MGBG01000006">
    <property type="protein sequence ID" value="OGK66550.1"/>
    <property type="molecule type" value="Genomic_DNA"/>
</dbReference>
<accession>A0A1F7KFC8</accession>
<evidence type="ECO:0000313" key="1">
    <source>
        <dbReference type="EMBL" id="OGK66550.1"/>
    </source>
</evidence>
<organism evidence="1 2">
    <name type="scientific">Candidatus Roizmanbacteria bacterium RIFOXYA1_FULL_41_12</name>
    <dbReference type="NCBI Taxonomy" id="1802082"/>
    <lineage>
        <taxon>Bacteria</taxon>
        <taxon>Candidatus Roizmaniibacteriota</taxon>
    </lineage>
</organism>
<sequence>METNKSRRLIALVLALFIITLGLGSFLIIRNQDEPERQTQDSQKLNFYEFSQLIAKHDYDSLALLLGAKDLKPVLKKFAIAKPGSKPKVTFVNPDEYDYMGEMSEPIVNESGFRLLINFDNQNTGSEIILSGRENLQTKSWWSGIHQLRIGYNNNNEWYLNIHNGRQENSVYYLTINKIKPRITFILEFVDTNGSRILIKDTSGQELAVVDISANKDLKMPSGLFPYSDLKVGVNLPPQGKLIINKILYYSFIAN</sequence>
<proteinExistence type="predicted"/>